<dbReference type="CDD" id="cd19799">
    <property type="entry name" value="Bbox2_MYCBP2"/>
    <property type="match status" value="1"/>
</dbReference>
<dbReference type="GO" id="GO:0061630">
    <property type="term" value="F:ubiquitin protein ligase activity"/>
    <property type="evidence" value="ECO:0007669"/>
    <property type="project" value="UniProtKB-EC"/>
</dbReference>
<dbReference type="SUPFAM" id="SSF49785">
    <property type="entry name" value="Galactose-binding domain-like"/>
    <property type="match status" value="1"/>
</dbReference>
<evidence type="ECO:0000313" key="19">
    <source>
        <dbReference type="EnsemblMetazoa" id="KAF7489676.1"/>
    </source>
</evidence>
<dbReference type="SMART" id="SM01337">
    <property type="entry name" value="APC10"/>
    <property type="match status" value="1"/>
</dbReference>
<evidence type="ECO:0000259" key="16">
    <source>
        <dbReference type="PROSITE" id="PS50089"/>
    </source>
</evidence>
<dbReference type="InterPro" id="IPR009091">
    <property type="entry name" value="RCC1/BLIP-II"/>
</dbReference>
<evidence type="ECO:0000256" key="6">
    <source>
        <dbReference type="ARBA" id="ARBA00022679"/>
    </source>
</evidence>
<dbReference type="GO" id="GO:0005886">
    <property type="term" value="C:plasma membrane"/>
    <property type="evidence" value="ECO:0007669"/>
    <property type="project" value="TreeGrafter"/>
</dbReference>
<evidence type="ECO:0000256" key="4">
    <source>
        <dbReference type="ARBA" id="ARBA00005415"/>
    </source>
</evidence>
<dbReference type="GO" id="GO:0008270">
    <property type="term" value="F:zinc ion binding"/>
    <property type="evidence" value="ECO:0007669"/>
    <property type="project" value="UniProtKB-KW"/>
</dbReference>
<dbReference type="PANTHER" id="PTHR45943">
    <property type="entry name" value="E3 UBIQUITIN-PROTEIN LIGASE MYCBP2"/>
    <property type="match status" value="1"/>
</dbReference>
<feature type="domain" description="RING-type" evidence="16">
    <location>
        <begin position="4278"/>
        <end position="4329"/>
    </location>
</feature>
<dbReference type="CDD" id="cd16463">
    <property type="entry name" value="RING-H2_PHR"/>
    <property type="match status" value="1"/>
</dbReference>
<feature type="repeat" description="RCC1" evidence="14">
    <location>
        <begin position="889"/>
        <end position="942"/>
    </location>
</feature>
<comment type="subcellular location">
    <subcellularLocation>
        <location evidence="2">Cell projection</location>
        <location evidence="2">Axon</location>
    </subcellularLocation>
</comment>
<gene>
    <name evidence="18" type="ORF">SSS_6756</name>
</gene>
<dbReference type="InterPro" id="IPR001841">
    <property type="entry name" value="Znf_RING"/>
</dbReference>
<dbReference type="Proteomes" id="UP000070412">
    <property type="component" value="Unassembled WGS sequence"/>
</dbReference>
<keyword evidence="9 13" id="KW-0863">Zinc-finger</keyword>
<dbReference type="InterPro" id="IPR038648">
    <property type="entry name" value="PHR_sf"/>
</dbReference>
<evidence type="ECO:0000256" key="8">
    <source>
        <dbReference type="ARBA" id="ARBA00022737"/>
    </source>
</evidence>
<dbReference type="PROSITE" id="PS50089">
    <property type="entry name" value="ZF_RING_2"/>
    <property type="match status" value="1"/>
</dbReference>
<evidence type="ECO:0000256" key="7">
    <source>
        <dbReference type="ARBA" id="ARBA00022723"/>
    </source>
</evidence>
<dbReference type="InterPro" id="IPR013083">
    <property type="entry name" value="Znf_RING/FYVE/PHD"/>
</dbReference>
<keyword evidence="10" id="KW-0833">Ubl conjugation pathway</keyword>
<dbReference type="GO" id="GO:0099174">
    <property type="term" value="P:regulation of presynapse organization"/>
    <property type="evidence" value="ECO:0007669"/>
    <property type="project" value="UniProtKB-ARBA"/>
</dbReference>
<evidence type="ECO:0000313" key="18">
    <source>
        <dbReference type="EMBL" id="KAF7489676.1"/>
    </source>
</evidence>
<dbReference type="InterPro" id="IPR008979">
    <property type="entry name" value="Galactose-bd-like_sf"/>
</dbReference>
<dbReference type="Pfam" id="PF08005">
    <property type="entry name" value="PHR"/>
    <property type="match status" value="2"/>
</dbReference>
<feature type="region of interest" description="Disordered" evidence="15">
    <location>
        <begin position="1"/>
        <end position="20"/>
    </location>
</feature>
<reference evidence="18" key="2">
    <citation type="submission" date="2020-01" db="EMBL/GenBank/DDBJ databases">
        <authorList>
            <person name="Korhonen P.K.K."/>
            <person name="Guangxu M.G."/>
            <person name="Wang T.W."/>
            <person name="Stroehlein A.J.S."/>
            <person name="Young N.D."/>
            <person name="Ang C.-S.A."/>
            <person name="Fernando D.W.F."/>
            <person name="Lu H.L."/>
            <person name="Taylor S.T."/>
            <person name="Ehtesham M.E.M."/>
            <person name="Najaraj S.H.N."/>
            <person name="Harsha G.H.G."/>
            <person name="Madugundu A.M."/>
            <person name="Renuse S.R."/>
            <person name="Holt D.H."/>
            <person name="Pandey A.P."/>
            <person name="Papenfuss A.P."/>
            <person name="Gasser R.B.G."/>
            <person name="Fischer K.F."/>
        </authorList>
    </citation>
    <scope>NUCLEOTIDE SEQUENCE</scope>
    <source>
        <strain evidence="18">SSS_KF_BRIS2020</strain>
    </source>
</reference>
<dbReference type="EC" id="2.3.2.33" evidence="5"/>
<evidence type="ECO:0000256" key="13">
    <source>
        <dbReference type="PROSITE-ProRule" id="PRU00175"/>
    </source>
</evidence>
<dbReference type="GO" id="GO:0008582">
    <property type="term" value="P:regulation of synaptic assembly at neuromuscular junction"/>
    <property type="evidence" value="ECO:0007669"/>
    <property type="project" value="TreeGrafter"/>
</dbReference>
<dbReference type="FunFam" id="3.30.40.10:FF:000078">
    <property type="entry name" value="E3 ubiquitin-protein ligase MYCBP2 isoform X1"/>
    <property type="match status" value="1"/>
</dbReference>
<keyword evidence="6" id="KW-0808">Transferase</keyword>
<evidence type="ECO:0000313" key="20">
    <source>
        <dbReference type="Proteomes" id="UP000070412"/>
    </source>
</evidence>
<sequence>MKSDDDLHQDERNFNSQSKEIDRLTRKRAIRRKNAVRQIKIYDESAINELIQSSPLNYRHSNQNYNDGIKNIIDHNDCKSTFEDQYRLLPEIRFLSNTTSFRIHSTIEQFYNLLDDEHRINLNFNKNVPKAITIGLNMVMDIIEESYEQSPKICLRSLESLNNYLQGLKPESLKNEPPCLIKRYFDLIESMIKLSYVSIGQYTNSFPSYDNHYSLILELSLLSLLTLSIARGDIDKILNCIKILLIDCNARNRRSDKCRLQQSGSHQRSILNSFEIAIPDILVHLNRHILSYLLGKHCLPEFCSSKFTTKSLCESFQINYLCGKNNNQFSSGSKSKTSQCSTSLAFDGQHLILLQCNRISMIGSGYNNTCKGQEIFSSTLDSSETGHFRSVKNFNKCCNGGWIGFINEFLFVKFDCDWSTNQIFQLDPKNFEIKSLVPLINDNCTKNPGNHLICPTLSITDGESLILVTLIHNDCLVIREFKPIKLNSIDICHEKISFSMVSEYSTRLSSIDYLSFGGSINNLAIPSLSTEENRSNNDNLNLIDSFGCCDPKCIQTILSGKEFALILTDKGVVYYTGNSYSLGIRHHNSVNKWSLLNLPKPVKIIQISVGHEGNHALLLADDGTVFFVGTAKRGEDGETPNRNRFSKPFRVKKFAEIDFANSKPSIIACNHGTSAIATKSNKLFVFGKDASYSNYNVIRGIPSDFHIKSVVLGKAHMLLLSTKGLVLSSGFSNKGQCGFMISAQPSAHSMSKDSSKRKFHNLSQSSLTDHSSVYEKSRYCYRCARFFDTDTKNSKQLNNCDPEPDIDCSHIVSLHNDFERPRDIECNISDLYLKMHPNSSSQDNENIDGDNHSGKMISIPPTILPISQSKPITQIAAGLHHSILLTKKGEVFSFGSNNFGQLGLGDLRNRFVPTKIKTDLVCSGIIIQIAAGSNHTLLLSSLGEVMSFGDNKNGQLGRNSFKICQLCPAYIWNAFPDRINGFGPDFDRLATQIRASGDFSFVKFDQILLNSTKFNRTKLICEDQNLILVPPTSRNFEMNSIFIDSSPNNCQHSHCQSLREDSFSSDQLENSKDSSANILIISRTNRNCSIVKKSNDISQIDFNRYSSVHIDKYYRNLWAFDPNINEFARFNLIALEISDRLDKFKQSKFFDYSSLPPNSLLSSSITDLDNGGSKHIIYTPSPIKPNIAVPFRSHCLMRKKPDQVAIELLSLLTSLTYSQLFGLTIDDKSEHANIVGKHFSPEEYRSVCRFKDYGGGWGYPPYSVEAIRFSADCDIILGGIGLYGGRGEYNVQIRLFDIGSDNGDIEKEGDLLTETDIIHYECLPKQKYPVFFDEPLFIQANRWCLIWVSISGSNSDCGSYGQVFVCTPDQVMFHFKSSKLSNNGTDVNSGQIPILFYKLIRSNDLATPRNGTFNLQQYIKPLDPYSSSIEDERSSSTFVLSKDFMLKINASCVNFLNEILINCNEKFKNSLSSTKLEKVFDIQLNNFEKIENFLSKMHNNLNVACFSLELIRAYVQILMPITEIDRKQIDSRSTHSFNYHLIQKSLHYDYDECKKIAASLYNVCQFLKKILTNPIRVPEELDRKFSDIIQSERFDSNIDSRFRNKWMKIKKYARIYIDECYCTFTQCCHAFYPTSSLKWNLICDLLSNEDSNKIINTNDSKRSIEDSCEFSDQQTYLLSAVARAFSSSPIKLISFFPIKFCHSEKFSENIRSNCFNLFAKENEFEDIACQMIARKLTDFHHSNEIDLSRQYSCQFVYEKLLEILAKPLKLLFRQFQRTKECKSDLNQHLMDYQRFVDQQNEEELKKSTLSLTSSSTETSSISTLEGDESFETSYSKNDTFNQKAFLTKEKNLFNHSSDSDKPSNRFISSINDLLLKFISESQALASGLIQSSTKSNSKPKKFLPRNEFSTPSRFSRRSSGKCWETGCGTPEAICFWINNSDIYISGVRVYSSTTTQFKYQLQLLDYRSIFEENSDERDSDSSWRTIASASGVYTQDDQSIQNKLNDTCEIRFEKPILIHPNIKYAIVFHNYSQYSFSGDMGLAQVKGEDETVFNFMDCSLSKNGTNLNRGQIPNLLYFNQPNLDDTVDHGTETDQDSCSSDSHQSVAESNIFVMFRKSMEVAKDLIDSVIEILKLSPNLASHSNESISSCRQMNPLSISTSSSSNESKDFEILIFLFKIFTSTFFCKFLPQFMIHMKNLHFNIDLSFDLINSMSDLVALIASLNQIFDDRFETLNMKPFKKSMCSEHSTTNLIVESDHPYKPATLVNYLVKFPATVKYLTIEFDPKSSTAQPEDYLEIYIPQKNLDYFINSTPLPITINRKFFGKNFSNLFEVVDENQTENWKNSYAEGQEYSNCIFVPGNEIVLMLKTSSNYIQAIDAINNDFIELTKDSSGERLARWLQNETLLMPDFCLQKTLHSMLLSIFVQTIIDCQHQTIDGQIYKKIYFKIICQNQLGSIVYDPKLSIKLRIQFVSFFNRETEKILDEINQMNLSNQIIVITNGNARSFGEKPSTEIVSMRMFEKGLYLGRWTPASLGRYRIEKIDENPFDMLTIDHDSMIVNQSPIHQKTIPRNLLQQQQRFVKHSIRKYFCSDSAGLRIRALPSLQSEQIGVVFCNGLLTVIDQIENHDGTWVKLSNESIQAYCFDSVDNRFQSSKPHRDLSLSNDFFSLKSMLNEKIHNQNRLHTNYNLRTEAWALQYNKHYNRTLLVSIDPDDRIENVRNHSSSIVQNFEPLQQNQFHMEFFKSLIVPGWFKVDDCNLNDFYPIRNRPSLDDLSTIIGSVPANLLVYAVEMKMNNDGVWIRLSHESLLSNIDKSFQSIATHDCLLDGWILVRSSNNQILLRNAEEISQNSSMQGKHHYQNIDFDTKDGGRDCKKAISNRAAKCIRSVFAAIVWHEGILQDVCKAASFLRFNPEITKESIRIKVSQLLTMLGSSDINSNIRFLEDNNNFVLNNNNNNNINNNNDNNYNNNNEINEIFDEMKSQKATDVKEQITLDSANENKTELFSELLINLIEIWDLISNECLKNIEYFYDLIEHNFSSVDQNYRQNFDQKFVQSQKSFHIEIFLNHLKSKKLESRVDENVADSSTNSLSGHFRIDTIEHFYDSLLSSSEFLLSLLPSKNCNSNFSFEIDFEQKLEEINTSLNFDKYLEPKHQKFSFQVLKHFGIDKTFYEQKVVEEKLSDLILFSMQKVDNQNLLSPDRYDEWRKFFDKYEEIDRIKMGNTKAVMKNSRPTKFHRSISAGMNGLPLNSSSLFDSMIDKKDHNYVSILKILRSSMRKPIAENRNTFMKESNMDSSLNFKFHPLFWCKSSNELVNLIDKHIKNSGMSEIGEHDQNSNLFVGCDAFRFIFSFYNLELYEAEMKSSVCAASYRVFALAVLNWLLLKVSNPITLHEIMWIFVNSLLPKSIFSTSNPKKRSNLENEIESKIKFSINKMISDHVCRNPFEDLKISGKIAERWISKSLHRFLSSIAYLLPLLPMGSLIQQMAIQCFSLDFSPSDHIFLYQSKLFSYISRILAHFSVEKDNNNDSKLNKLIFDGSKASIIAESEDVTNYFDIKTSSRQSMAMSLLDNSTETFWESGNEDRNKCKHIVLQTNGKQIKKDPKIKNLHQKYQIKFVGIYIDNTRDLEHRISHVTWKMCQNTIESIQEKFVHSTSINSMNDIEKLQTIELDAKFCGWLQCEISEQNHRDLLDRSKNLQLELNGPFQSLRIRQIKVLAWKRDYYDHKIFVPIHYRNFRLKKCELETLRVFRLLTSQVFGKLLSNTAIDGERHCSMISQHNDDENNLREHMIGILFSQSGHLNELQEQVCSHVVKAIHIDARRVFEEWSSINVNGAQSFNSISSSNENLNNISHKTINDSYCFELLSLFLALSGSDIGQNYLSNQKDLILDLSILLHCSSNRVQRQIIALLKRLIANVKAETLISLCRLQQIENCHSDVGELDLFLACIAKSLKVQYKIRGHKKNRNQPMRFTMNQMICIENDCEINNDIKTFWWLKGNFSIEISQSIIAFIRDMIDGRFGPEWSECSKKCILENIFKLTKLEECERQPDKIFQSSTLWIALASLSLLDDGLVTSANLKNFDLFQPNCYGSNSSSSQTFCENHDDGKTLAALQCNVCGKLCLDCDRFLHLNIKTRHHDRQTFELDSNFIKIDLHEGCSRIKMFWCLIVVDSKQSKAMIEFRLNFSPKSMLLNNETLREPSDSSPICRFCGLIKKNDFLESNEDLINVCHSEECDIYASYSCNRKLGCGHYCFGIADDKYSKCLPCLQGCSHELKQDGDDMCMICFSESIQSAPCIQLTCQHVFHFHCVKTVLEKRWSGARITFNFSLCPICKSPIEHPALRSLLDPINVLFKEVKQKALMRLEYEGLNRCEAITSTSSRYFEDPISFALERYSYYLCFNCNKAYFGGEARCDAEFDAGNFNAEELICGSCSDVSQAQICPKHGTDYLEYKCRFCCSVAIYFCFGSMHFCNGCHDDFQRLVALKEHPQCPVGPHSIPLDGTDCPLNVQHPPTGQEYALGCGICRNAHTF</sequence>
<evidence type="ECO:0000256" key="1">
    <source>
        <dbReference type="ARBA" id="ARBA00000333"/>
    </source>
</evidence>
<name>A0A834VAL7_SARSC</name>
<dbReference type="PROSITE" id="PS00626">
    <property type="entry name" value="RCC1_2"/>
    <property type="match status" value="2"/>
</dbReference>
<evidence type="ECO:0000259" key="17">
    <source>
        <dbReference type="PROSITE" id="PS51284"/>
    </source>
</evidence>
<comment type="pathway">
    <text evidence="3">Protein modification; protein ubiquitination.</text>
</comment>
<evidence type="ECO:0000256" key="14">
    <source>
        <dbReference type="PROSITE-ProRule" id="PRU00235"/>
    </source>
</evidence>
<dbReference type="EnsemblMetazoa" id="SSS_6756s_mrna">
    <property type="protein sequence ID" value="KAF7489676.1"/>
    <property type="gene ID" value="SSS_6756"/>
</dbReference>
<dbReference type="SUPFAM" id="SSF57850">
    <property type="entry name" value="RING/U-box"/>
    <property type="match status" value="1"/>
</dbReference>
<reference evidence="19" key="3">
    <citation type="submission" date="2022-06" db="UniProtKB">
        <authorList>
            <consortium name="EnsemblMetazoa"/>
        </authorList>
    </citation>
    <scope>IDENTIFICATION</scope>
</reference>
<dbReference type="GO" id="GO:0016567">
    <property type="term" value="P:protein ubiquitination"/>
    <property type="evidence" value="ECO:0007669"/>
    <property type="project" value="UniProtKB-UniPathway"/>
</dbReference>
<evidence type="ECO:0000256" key="15">
    <source>
        <dbReference type="SAM" id="MobiDB-lite"/>
    </source>
</evidence>
<proteinExistence type="inferred from homology"/>
<comment type="catalytic activity">
    <reaction evidence="1">
        <text>[E2 ubiquitin-conjugating enzyme]-S-ubiquitinyl-L-cysteine + [acceptor protein]-L-threonine = [E2 ubiquitin-conjugating enzyme]-L-cysteine + [acceptor protein]-3-O-ubiquitinyl-L-threonine.</text>
        <dbReference type="EC" id="2.3.2.33"/>
    </reaction>
</comment>
<evidence type="ECO:0000256" key="12">
    <source>
        <dbReference type="ARBA" id="ARBA00023273"/>
    </source>
</evidence>
<evidence type="ECO:0000256" key="3">
    <source>
        <dbReference type="ARBA" id="ARBA00004906"/>
    </source>
</evidence>
<organism evidence="18">
    <name type="scientific">Sarcoptes scabiei</name>
    <name type="common">Itch mite</name>
    <name type="synonym">Acarus scabiei</name>
    <dbReference type="NCBI Taxonomy" id="52283"/>
    <lineage>
        <taxon>Eukaryota</taxon>
        <taxon>Metazoa</taxon>
        <taxon>Ecdysozoa</taxon>
        <taxon>Arthropoda</taxon>
        <taxon>Chelicerata</taxon>
        <taxon>Arachnida</taxon>
        <taxon>Acari</taxon>
        <taxon>Acariformes</taxon>
        <taxon>Sarcoptiformes</taxon>
        <taxon>Astigmata</taxon>
        <taxon>Psoroptidia</taxon>
        <taxon>Sarcoptoidea</taxon>
        <taxon>Sarcoptidae</taxon>
        <taxon>Sarcoptinae</taxon>
        <taxon>Sarcoptes</taxon>
    </lineage>
</organism>
<dbReference type="GO" id="GO:0007411">
    <property type="term" value="P:axon guidance"/>
    <property type="evidence" value="ECO:0007669"/>
    <property type="project" value="TreeGrafter"/>
</dbReference>
<dbReference type="InterPro" id="IPR012983">
    <property type="entry name" value="PHR"/>
</dbReference>
<keyword evidence="7" id="KW-0479">Metal-binding</keyword>
<dbReference type="PROSITE" id="PS50012">
    <property type="entry name" value="RCC1_3"/>
    <property type="match status" value="1"/>
</dbReference>
<dbReference type="Gene3D" id="2.60.120.820">
    <property type="entry name" value="PHR domain"/>
    <property type="match status" value="2"/>
</dbReference>
<dbReference type="PROSITE" id="PS51284">
    <property type="entry name" value="DOC"/>
    <property type="match status" value="1"/>
</dbReference>
<dbReference type="OrthoDB" id="6504512at2759"/>
<dbReference type="PANTHER" id="PTHR45943:SF1">
    <property type="entry name" value="E3 UBIQUITIN-PROTEIN LIGASE MYCBP2"/>
    <property type="match status" value="1"/>
</dbReference>
<evidence type="ECO:0000256" key="10">
    <source>
        <dbReference type="ARBA" id="ARBA00022786"/>
    </source>
</evidence>
<dbReference type="InterPro" id="IPR004939">
    <property type="entry name" value="APC_su10/DOC_dom"/>
</dbReference>
<evidence type="ECO:0000256" key="5">
    <source>
        <dbReference type="ARBA" id="ARBA00012249"/>
    </source>
</evidence>
<evidence type="ECO:0000256" key="11">
    <source>
        <dbReference type="ARBA" id="ARBA00022833"/>
    </source>
</evidence>
<reference evidence="20" key="1">
    <citation type="journal article" date="2020" name="PLoS Negl. Trop. Dis.">
        <title>High-quality nuclear genome for Sarcoptes scabiei-A critical resource for a neglected parasite.</title>
        <authorList>
            <person name="Korhonen P.K."/>
            <person name="Gasser R.B."/>
            <person name="Ma G."/>
            <person name="Wang T."/>
            <person name="Stroehlein A.J."/>
            <person name="Young N.D."/>
            <person name="Ang C.S."/>
            <person name="Fernando D.D."/>
            <person name="Lu H.C."/>
            <person name="Taylor S."/>
            <person name="Reynolds S.L."/>
            <person name="Mofiz E."/>
            <person name="Najaraj S.H."/>
            <person name="Gowda H."/>
            <person name="Madugundu A."/>
            <person name="Renuse S."/>
            <person name="Holt D."/>
            <person name="Pandey A."/>
            <person name="Papenfuss A.T."/>
            <person name="Fischer K."/>
        </authorList>
    </citation>
    <scope>NUCLEOTIDE SEQUENCE [LARGE SCALE GENOMIC DNA]</scope>
</reference>
<feature type="region of interest" description="Disordered" evidence="15">
    <location>
        <begin position="1889"/>
        <end position="1912"/>
    </location>
</feature>
<comment type="similarity">
    <text evidence="4">Belongs to the RING-Cys relay (RCR) family.</text>
</comment>
<dbReference type="Pfam" id="PF00415">
    <property type="entry name" value="RCC1"/>
    <property type="match status" value="1"/>
</dbReference>
<dbReference type="UniPathway" id="UPA00143"/>
<protein>
    <recommendedName>
        <fullName evidence="5">RCR-type E3 ubiquitin transferase</fullName>
        <ecNumber evidence="5">2.3.2.33</ecNumber>
    </recommendedName>
</protein>
<dbReference type="SUPFAM" id="SSF50985">
    <property type="entry name" value="RCC1/BLIP-II"/>
    <property type="match status" value="1"/>
</dbReference>
<evidence type="ECO:0000256" key="2">
    <source>
        <dbReference type="ARBA" id="ARBA00004489"/>
    </source>
</evidence>
<dbReference type="Gene3D" id="3.30.40.10">
    <property type="entry name" value="Zinc/RING finger domain, C3HC4 (zinc finger)"/>
    <property type="match status" value="1"/>
</dbReference>
<feature type="domain" description="DOC" evidence="17">
    <location>
        <begin position="3525"/>
        <end position="3741"/>
    </location>
</feature>
<keyword evidence="8" id="KW-0677">Repeat</keyword>
<dbReference type="GO" id="GO:0030424">
    <property type="term" value="C:axon"/>
    <property type="evidence" value="ECO:0007669"/>
    <property type="project" value="UniProtKB-SubCell"/>
</dbReference>
<keyword evidence="11" id="KW-0862">Zinc</keyword>
<dbReference type="InterPro" id="IPR000408">
    <property type="entry name" value="Reg_chr_condens"/>
</dbReference>
<evidence type="ECO:0000256" key="9">
    <source>
        <dbReference type="ARBA" id="ARBA00022771"/>
    </source>
</evidence>
<dbReference type="GO" id="GO:0005634">
    <property type="term" value="C:nucleus"/>
    <property type="evidence" value="ECO:0007669"/>
    <property type="project" value="TreeGrafter"/>
</dbReference>
<dbReference type="Gene3D" id="2.60.120.260">
    <property type="entry name" value="Galactose-binding domain-like"/>
    <property type="match status" value="1"/>
</dbReference>
<dbReference type="EMBL" id="WVUK01000064">
    <property type="protein sequence ID" value="KAF7489676.1"/>
    <property type="molecule type" value="Genomic_DNA"/>
</dbReference>
<keyword evidence="12" id="KW-0966">Cell projection</keyword>
<dbReference type="PRINTS" id="PR00633">
    <property type="entry name" value="RCCNDNSATION"/>
</dbReference>
<keyword evidence="20" id="KW-1185">Reference proteome</keyword>
<dbReference type="Gene3D" id="2.130.10.30">
    <property type="entry name" value="Regulator of chromosome condensation 1/beta-lactamase-inhibitor protein II"/>
    <property type="match status" value="2"/>
</dbReference>
<accession>A0A834VAL7</accession>
<dbReference type="SMART" id="SM00184">
    <property type="entry name" value="RING"/>
    <property type="match status" value="1"/>
</dbReference>